<accession>A0A9R0I3M8</accession>
<evidence type="ECO:0000313" key="7">
    <source>
        <dbReference type="RefSeq" id="XP_021842008.2"/>
    </source>
</evidence>
<feature type="domain" description="FLZ-type" evidence="5">
    <location>
        <begin position="111"/>
        <end position="155"/>
    </location>
</feature>
<dbReference type="GO" id="GO:0008270">
    <property type="term" value="F:zinc ion binding"/>
    <property type="evidence" value="ECO:0007669"/>
    <property type="project" value="UniProtKB-KW"/>
</dbReference>
<keyword evidence="6" id="KW-1185">Reference proteome</keyword>
<name>A0A9R0I3M8_SPIOL</name>
<feature type="zinc finger region" description="FLZ-type" evidence="4">
    <location>
        <begin position="111"/>
        <end position="155"/>
    </location>
</feature>
<reference evidence="6" key="1">
    <citation type="journal article" date="2021" name="Nat. Commun.">
        <title>Genomic analyses provide insights into spinach domestication and the genetic basis of agronomic traits.</title>
        <authorList>
            <person name="Cai X."/>
            <person name="Sun X."/>
            <person name="Xu C."/>
            <person name="Sun H."/>
            <person name="Wang X."/>
            <person name="Ge C."/>
            <person name="Zhang Z."/>
            <person name="Wang Q."/>
            <person name="Fei Z."/>
            <person name="Jiao C."/>
            <person name="Wang Q."/>
        </authorList>
    </citation>
    <scope>NUCLEOTIDE SEQUENCE [LARGE SCALE GENOMIC DNA]</scope>
    <source>
        <strain evidence="6">cv. Varoflay</strain>
    </source>
</reference>
<organism evidence="6 7">
    <name type="scientific">Spinacia oleracea</name>
    <name type="common">Spinach</name>
    <dbReference type="NCBI Taxonomy" id="3562"/>
    <lineage>
        <taxon>Eukaryota</taxon>
        <taxon>Viridiplantae</taxon>
        <taxon>Streptophyta</taxon>
        <taxon>Embryophyta</taxon>
        <taxon>Tracheophyta</taxon>
        <taxon>Spermatophyta</taxon>
        <taxon>Magnoliopsida</taxon>
        <taxon>eudicotyledons</taxon>
        <taxon>Gunneridae</taxon>
        <taxon>Pentapetalae</taxon>
        <taxon>Caryophyllales</taxon>
        <taxon>Chenopodiaceae</taxon>
        <taxon>Chenopodioideae</taxon>
        <taxon>Anserineae</taxon>
        <taxon>Spinacia</taxon>
    </lineage>
</organism>
<dbReference type="PROSITE" id="PS51795">
    <property type="entry name" value="ZF_FLZ"/>
    <property type="match status" value="1"/>
</dbReference>
<proteinExistence type="inferred from homology"/>
<evidence type="ECO:0000256" key="4">
    <source>
        <dbReference type="PROSITE-ProRule" id="PRU01131"/>
    </source>
</evidence>
<keyword evidence="3" id="KW-0862">Zinc</keyword>
<keyword evidence="3" id="KW-0863">Zinc-finger</keyword>
<dbReference type="PANTHER" id="PTHR46057">
    <property type="entry name" value="FCS-LIKE ZINC FINGER 1-RELATED"/>
    <property type="match status" value="1"/>
</dbReference>
<evidence type="ECO:0000256" key="2">
    <source>
        <dbReference type="ARBA" id="ARBA00022723"/>
    </source>
</evidence>
<dbReference type="InterPro" id="IPR044533">
    <property type="entry name" value="FLZ1/2/3"/>
</dbReference>
<evidence type="ECO:0000259" key="5">
    <source>
        <dbReference type="PROSITE" id="PS51795"/>
    </source>
</evidence>
<protein>
    <recommendedName>
        <fullName evidence="5">FLZ-type domain-containing protein</fullName>
    </recommendedName>
</protein>
<keyword evidence="2" id="KW-0479">Metal-binding</keyword>
<gene>
    <name evidence="7" type="primary">LOC110782186</name>
</gene>
<sequence>MAPKRSRLARSSSSSNSIVFPDQFHDSTSVKQWLSLRPPPVPSPAILTVPVTMAAENNQPPIARHTPPVNICPAVVPETTPVDNRPSIFSISSPERDPVDRKWDELVPFGSFLQKCFYCKKKIGKTMDVFMYSNLRAFCSNECRTKYIEMEEDLQRLTLTPMMKSTKRRSGKMAAV</sequence>
<evidence type="ECO:0000313" key="6">
    <source>
        <dbReference type="Proteomes" id="UP000813463"/>
    </source>
</evidence>
<dbReference type="KEGG" id="soe:110782186"/>
<evidence type="ECO:0000256" key="1">
    <source>
        <dbReference type="ARBA" id="ARBA00009374"/>
    </source>
</evidence>
<dbReference type="RefSeq" id="XP_021842008.2">
    <property type="nucleotide sequence ID" value="XM_021986316.2"/>
</dbReference>
<dbReference type="GeneID" id="110782186"/>
<comment type="similarity">
    <text evidence="1">Belongs to the FLZ family.</text>
</comment>
<dbReference type="AlphaFoldDB" id="A0A9R0I3M8"/>
<dbReference type="Pfam" id="PF04570">
    <property type="entry name" value="zf-FLZ"/>
    <property type="match status" value="1"/>
</dbReference>
<reference evidence="7" key="2">
    <citation type="submission" date="2025-08" db="UniProtKB">
        <authorList>
            <consortium name="RefSeq"/>
        </authorList>
    </citation>
    <scope>IDENTIFICATION</scope>
    <source>
        <tissue evidence="7">Leaf</tissue>
    </source>
</reference>
<dbReference type="InterPro" id="IPR007650">
    <property type="entry name" value="Zf-FLZ_dom"/>
</dbReference>
<evidence type="ECO:0000256" key="3">
    <source>
        <dbReference type="ARBA" id="ARBA00022771"/>
    </source>
</evidence>
<dbReference type="Proteomes" id="UP000813463">
    <property type="component" value="Chromosome 5"/>
</dbReference>
<dbReference type="PANTHER" id="PTHR46057:SF54">
    <property type="entry name" value="FCS-LIKE ZINC FINGER 16"/>
    <property type="match status" value="1"/>
</dbReference>